<dbReference type="OrthoDB" id="6064205at2759"/>
<gene>
    <name evidence="2" type="primary">LOC111124056</name>
</gene>
<sequence>MSKQREEIHREVDNAFDQLELEIGEIKVKHLGILQKHLDEIKQLQSLMLQTLKALNEIEESNEKTIKSKSEKAPNDIAVDRDGAVLYTDSRTVYKVQNDQTEEIIMLQGWVPMNLCVISFGDLLVTMYSEDKTPSKVFRYSGSTVKQTIQLDEEGQPLYSGNHKIKYISENRNLDICVADSEAVAVVEVNQAGKFRFRYTGHSSSRKKNTFTPYGITTDGQSRILTSDCNNHCININDTDGQFLRFIDKCDLGDPYGLCLDGNDSLYVCEFYKGNVKKIRYSK</sequence>
<name>A0A8B8D4L4_CRAVI</name>
<dbReference type="KEGG" id="cvn:111124056"/>
<dbReference type="GO" id="GO:0008270">
    <property type="term" value="F:zinc ion binding"/>
    <property type="evidence" value="ECO:0007669"/>
    <property type="project" value="UniProtKB-KW"/>
</dbReference>
<evidence type="ECO:0000313" key="2">
    <source>
        <dbReference type="RefSeq" id="XP_022322625.1"/>
    </source>
</evidence>
<proteinExistence type="predicted"/>
<dbReference type="InterPro" id="IPR011042">
    <property type="entry name" value="6-blade_b-propeller_TolB-like"/>
</dbReference>
<dbReference type="GO" id="GO:0061630">
    <property type="term" value="F:ubiquitin protein ligase activity"/>
    <property type="evidence" value="ECO:0007669"/>
    <property type="project" value="TreeGrafter"/>
</dbReference>
<evidence type="ECO:0000313" key="1">
    <source>
        <dbReference type="Proteomes" id="UP000694844"/>
    </source>
</evidence>
<dbReference type="SUPFAM" id="SSF101898">
    <property type="entry name" value="NHL repeat"/>
    <property type="match status" value="1"/>
</dbReference>
<dbReference type="RefSeq" id="XP_022322625.1">
    <property type="nucleotide sequence ID" value="XM_022466917.1"/>
</dbReference>
<dbReference type="InterPro" id="IPR050952">
    <property type="entry name" value="TRIM-NHL_E3_ligases"/>
</dbReference>
<protein>
    <submittedName>
        <fullName evidence="2">Uncharacterized protein LOC111124056</fullName>
    </submittedName>
</protein>
<organism evidence="1 2">
    <name type="scientific">Crassostrea virginica</name>
    <name type="common">Eastern oyster</name>
    <dbReference type="NCBI Taxonomy" id="6565"/>
    <lineage>
        <taxon>Eukaryota</taxon>
        <taxon>Metazoa</taxon>
        <taxon>Spiralia</taxon>
        <taxon>Lophotrochozoa</taxon>
        <taxon>Mollusca</taxon>
        <taxon>Bivalvia</taxon>
        <taxon>Autobranchia</taxon>
        <taxon>Pteriomorphia</taxon>
        <taxon>Ostreida</taxon>
        <taxon>Ostreoidea</taxon>
        <taxon>Ostreidae</taxon>
        <taxon>Crassostrea</taxon>
    </lineage>
</organism>
<accession>A0A8B8D4L4</accession>
<dbReference type="PANTHER" id="PTHR24104:SF25">
    <property type="entry name" value="PROTEIN LIN-41"/>
    <property type="match status" value="1"/>
</dbReference>
<dbReference type="GO" id="GO:0000209">
    <property type="term" value="P:protein polyubiquitination"/>
    <property type="evidence" value="ECO:0007669"/>
    <property type="project" value="TreeGrafter"/>
</dbReference>
<dbReference type="Gene3D" id="2.120.10.30">
    <property type="entry name" value="TolB, C-terminal domain"/>
    <property type="match status" value="1"/>
</dbReference>
<keyword evidence="1" id="KW-1185">Reference proteome</keyword>
<reference evidence="2" key="1">
    <citation type="submission" date="2025-08" db="UniProtKB">
        <authorList>
            <consortium name="RefSeq"/>
        </authorList>
    </citation>
    <scope>IDENTIFICATION</scope>
    <source>
        <tissue evidence="2">Whole sample</tissue>
    </source>
</reference>
<dbReference type="AlphaFoldDB" id="A0A8B8D4L4"/>
<dbReference type="GO" id="GO:0043161">
    <property type="term" value="P:proteasome-mediated ubiquitin-dependent protein catabolic process"/>
    <property type="evidence" value="ECO:0007669"/>
    <property type="project" value="TreeGrafter"/>
</dbReference>
<dbReference type="Proteomes" id="UP000694844">
    <property type="component" value="Chromosome 3"/>
</dbReference>
<dbReference type="GeneID" id="111124056"/>
<dbReference type="PANTHER" id="PTHR24104">
    <property type="entry name" value="E3 UBIQUITIN-PROTEIN LIGASE NHLRC1-RELATED"/>
    <property type="match status" value="1"/>
</dbReference>